<gene>
    <name evidence="2" type="ORF">ADEAN_000099000</name>
</gene>
<feature type="compositionally biased region" description="Polar residues" evidence="1">
    <location>
        <begin position="375"/>
        <end position="390"/>
    </location>
</feature>
<protein>
    <submittedName>
        <fullName evidence="2">Uncharacterized protein</fullName>
    </submittedName>
</protein>
<dbReference type="EMBL" id="LR877146">
    <property type="protein sequence ID" value="CAD2213547.1"/>
    <property type="molecule type" value="Genomic_DNA"/>
</dbReference>
<dbReference type="VEuPathDB" id="TriTrypDB:ADEAN_000099000"/>
<feature type="region of interest" description="Disordered" evidence="1">
    <location>
        <begin position="366"/>
        <end position="393"/>
    </location>
</feature>
<evidence type="ECO:0000313" key="2">
    <source>
        <dbReference type="EMBL" id="CAD2213547.1"/>
    </source>
</evidence>
<sequence>MHAFPKSEETVSAVIRCRNRNDFYNLLHEIVTCKVVRKPNKKGGDEFSISGSDSDEGENLYRRQWIRYVKRKADPRNDLPFAKIPLFLWYTFMEHSNSVFYCCQRGYLVVESLSEDPRLGSPTRPAVQRIGTFDVVKKTIHHAPSEWDTVKLIVSPSTEHCPPFPEYGACNNATLDATRNVNANLLGQYKDVFLCISDTHVLFINSFGNIRLHFCFDEIVSMTYPKEGLDTATYPFVRFSIKAGADWVEEPPLLLTFTLLPLIPHTQLSASFAIITPKVSGSDSDVGEDTIMELLNYEQQREMNEVYARKDVLVDLFDKLCDKPKVVKTYREFDTVLPLLRDALLSKSEDVAYFLELERMDMSLQTEEDPFPRQYSETGVGKTSHTSSVPGNAYTYEDSQKAELSLRMAVNQIPYITEKSDLFFDEASDEEDLYRKPQKRSNSYYDSNPQRIAREVVSSGEDVMEDDDSCDYAAVRPQRKKSELIRRSSDGE</sequence>
<feature type="compositionally biased region" description="Basic and acidic residues" evidence="1">
    <location>
        <begin position="480"/>
        <end position="492"/>
    </location>
</feature>
<name>A0A7G2C490_9TRYP</name>
<organism evidence="2 3">
    <name type="scientific">Angomonas deanei</name>
    <dbReference type="NCBI Taxonomy" id="59799"/>
    <lineage>
        <taxon>Eukaryota</taxon>
        <taxon>Discoba</taxon>
        <taxon>Euglenozoa</taxon>
        <taxon>Kinetoplastea</taxon>
        <taxon>Metakinetoplastina</taxon>
        <taxon>Trypanosomatida</taxon>
        <taxon>Trypanosomatidae</taxon>
        <taxon>Strigomonadinae</taxon>
        <taxon>Angomonas</taxon>
    </lineage>
</organism>
<dbReference type="Proteomes" id="UP000515908">
    <property type="component" value="Chromosome 02"/>
</dbReference>
<reference evidence="2 3" key="1">
    <citation type="submission" date="2020-08" db="EMBL/GenBank/DDBJ databases">
        <authorList>
            <person name="Newling K."/>
            <person name="Davey J."/>
            <person name="Forrester S."/>
        </authorList>
    </citation>
    <scope>NUCLEOTIDE SEQUENCE [LARGE SCALE GENOMIC DNA]</scope>
    <source>
        <strain evidence="3">Crithidia deanei Carvalho (ATCC PRA-265)</strain>
    </source>
</reference>
<accession>A0A7G2C490</accession>
<evidence type="ECO:0000256" key="1">
    <source>
        <dbReference type="SAM" id="MobiDB-lite"/>
    </source>
</evidence>
<keyword evidence="3" id="KW-1185">Reference proteome</keyword>
<evidence type="ECO:0000313" key="3">
    <source>
        <dbReference type="Proteomes" id="UP000515908"/>
    </source>
</evidence>
<proteinExistence type="predicted"/>
<feature type="region of interest" description="Disordered" evidence="1">
    <location>
        <begin position="457"/>
        <end position="492"/>
    </location>
</feature>
<dbReference type="AlphaFoldDB" id="A0A7G2C490"/>